<dbReference type="STRING" id="1254432.SCE1572_19285"/>
<reference evidence="2 3" key="1">
    <citation type="journal article" date="2013" name="Sci. Rep.">
        <title>Extraordinary expansion of a Sorangium cellulosum genome from an alkaline milieu.</title>
        <authorList>
            <person name="Han K."/>
            <person name="Li Z.F."/>
            <person name="Peng R."/>
            <person name="Zhu L.P."/>
            <person name="Zhou T."/>
            <person name="Wang L.G."/>
            <person name="Li S.G."/>
            <person name="Zhang X.B."/>
            <person name="Hu W."/>
            <person name="Wu Z.H."/>
            <person name="Qin N."/>
            <person name="Li Y.Z."/>
        </authorList>
    </citation>
    <scope>NUCLEOTIDE SEQUENCE [LARGE SCALE GENOMIC DNA]</scope>
    <source>
        <strain evidence="2 3">So0157-2</strain>
    </source>
</reference>
<sequence length="180" mass="18951">MDRDARATAPARAAWTHAPSDDAEAPSSEPVSSTTATWFGAPAHIGLVAAALAGFDEESRTVSVQVGGEVVSAALDPAVEPAVVRTALRRHERVIAQREAAGWVVVGALRTTATPGVDEGDEFAIKARRIAMEAAHEISMVTGAASIVLRAYGQIETFAQDITTRASSLHKIIGRMLRLN</sequence>
<name>S4XX56_SORCE</name>
<evidence type="ECO:0000256" key="1">
    <source>
        <dbReference type="SAM" id="MobiDB-lite"/>
    </source>
</evidence>
<accession>S4XX56</accession>
<evidence type="ECO:0000313" key="3">
    <source>
        <dbReference type="Proteomes" id="UP000014803"/>
    </source>
</evidence>
<dbReference type="Proteomes" id="UP000014803">
    <property type="component" value="Chromosome"/>
</dbReference>
<feature type="compositionally biased region" description="Low complexity" evidence="1">
    <location>
        <begin position="7"/>
        <end position="18"/>
    </location>
</feature>
<gene>
    <name evidence="2" type="ORF">SCE1572_19285</name>
</gene>
<dbReference type="KEGG" id="scu:SCE1572_19285"/>
<proteinExistence type="predicted"/>
<feature type="region of interest" description="Disordered" evidence="1">
    <location>
        <begin position="1"/>
        <end position="35"/>
    </location>
</feature>
<evidence type="ECO:0000313" key="2">
    <source>
        <dbReference type="EMBL" id="AGP36445.1"/>
    </source>
</evidence>
<dbReference type="AlphaFoldDB" id="S4XX56"/>
<dbReference type="PATRIC" id="fig|1254432.3.peg.4363"/>
<dbReference type="HOGENOM" id="CLU_1495264_0_0_7"/>
<protein>
    <submittedName>
        <fullName evidence="2">Uncharacterized protein</fullName>
    </submittedName>
</protein>
<organism evidence="2 3">
    <name type="scientific">Sorangium cellulosum So0157-2</name>
    <dbReference type="NCBI Taxonomy" id="1254432"/>
    <lineage>
        <taxon>Bacteria</taxon>
        <taxon>Pseudomonadati</taxon>
        <taxon>Myxococcota</taxon>
        <taxon>Polyangia</taxon>
        <taxon>Polyangiales</taxon>
        <taxon>Polyangiaceae</taxon>
        <taxon>Sorangium</taxon>
    </lineage>
</organism>
<dbReference type="EMBL" id="CP003969">
    <property type="protein sequence ID" value="AGP36445.1"/>
    <property type="molecule type" value="Genomic_DNA"/>
</dbReference>